<evidence type="ECO:0000256" key="3">
    <source>
        <dbReference type="ARBA" id="ARBA00022763"/>
    </source>
</evidence>
<keyword evidence="5 6" id="KW-0131">Cell cycle</keyword>
<dbReference type="EMBL" id="KN880446">
    <property type="protein sequence ID" value="KIY72180.1"/>
    <property type="molecule type" value="Genomic_DNA"/>
</dbReference>
<keyword evidence="4 6" id="KW-0539">Nucleus</keyword>
<feature type="compositionally biased region" description="Acidic residues" evidence="7">
    <location>
        <begin position="271"/>
        <end position="281"/>
    </location>
</feature>
<dbReference type="GO" id="GO:0006974">
    <property type="term" value="P:DNA damage response"/>
    <property type="evidence" value="ECO:0007669"/>
    <property type="project" value="UniProtKB-KW"/>
</dbReference>
<feature type="domain" description="Chromosome segregation in meiosis protein 3" evidence="8">
    <location>
        <begin position="101"/>
        <end position="178"/>
    </location>
</feature>
<evidence type="ECO:0000256" key="7">
    <source>
        <dbReference type="SAM" id="MobiDB-lite"/>
    </source>
</evidence>
<feature type="compositionally biased region" description="Acidic residues" evidence="7">
    <location>
        <begin position="32"/>
        <end position="46"/>
    </location>
</feature>
<dbReference type="PANTHER" id="PTHR13220:SF11">
    <property type="entry name" value="TIMELESS-INTERACTING PROTEIN"/>
    <property type="match status" value="1"/>
</dbReference>
<evidence type="ECO:0000259" key="8">
    <source>
        <dbReference type="Pfam" id="PF07962"/>
    </source>
</evidence>
<evidence type="ECO:0000256" key="2">
    <source>
        <dbReference type="ARBA" id="ARBA00006075"/>
    </source>
</evidence>
<evidence type="ECO:0000313" key="9">
    <source>
        <dbReference type="EMBL" id="KIY72180.1"/>
    </source>
</evidence>
<dbReference type="GO" id="GO:0003677">
    <property type="term" value="F:DNA binding"/>
    <property type="evidence" value="ECO:0007669"/>
    <property type="project" value="TreeGrafter"/>
</dbReference>
<feature type="compositionally biased region" description="Polar residues" evidence="7">
    <location>
        <begin position="316"/>
        <end position="340"/>
    </location>
</feature>
<feature type="compositionally biased region" description="Polar residues" evidence="7">
    <location>
        <begin position="52"/>
        <end position="66"/>
    </location>
</feature>
<comment type="function">
    <text evidence="6">Plays an important role in the control of DNA replication and the maintenance of replication fork stability.</text>
</comment>
<dbReference type="STRING" id="1314674.A0A0D7BPR0"/>
<feature type="region of interest" description="Disordered" evidence="7">
    <location>
        <begin position="186"/>
        <end position="358"/>
    </location>
</feature>
<dbReference type="InterPro" id="IPR040038">
    <property type="entry name" value="TIPIN/Csm3/Swi3"/>
</dbReference>
<keyword evidence="10" id="KW-1185">Reference proteome</keyword>
<name>A0A0D7BPR0_9AGAR</name>
<feature type="compositionally biased region" description="Pro residues" evidence="7">
    <location>
        <begin position="223"/>
        <end position="232"/>
    </location>
</feature>
<evidence type="ECO:0000256" key="1">
    <source>
        <dbReference type="ARBA" id="ARBA00004123"/>
    </source>
</evidence>
<proteinExistence type="inferred from homology"/>
<feature type="region of interest" description="Disordered" evidence="7">
    <location>
        <begin position="1"/>
        <end position="93"/>
    </location>
</feature>
<protein>
    <recommendedName>
        <fullName evidence="6">Chromosome segregation in meiosis protein</fullName>
    </recommendedName>
</protein>
<dbReference type="GO" id="GO:0031298">
    <property type="term" value="C:replication fork protection complex"/>
    <property type="evidence" value="ECO:0007669"/>
    <property type="project" value="TreeGrafter"/>
</dbReference>
<evidence type="ECO:0000256" key="6">
    <source>
        <dbReference type="RuleBase" id="RU366049"/>
    </source>
</evidence>
<comment type="similarity">
    <text evidence="2 6">Belongs to the CSM3 family.</text>
</comment>
<accession>A0A0D7BPR0</accession>
<dbReference type="PANTHER" id="PTHR13220">
    <property type="entry name" value="TIMELESS INTERACTING-RELATED"/>
    <property type="match status" value="1"/>
</dbReference>
<dbReference type="InterPro" id="IPR012923">
    <property type="entry name" value="Csm3"/>
</dbReference>
<evidence type="ECO:0000313" key="10">
    <source>
        <dbReference type="Proteomes" id="UP000054007"/>
    </source>
</evidence>
<sequence length="358" mass="39912">MADLDLFATDNDVEEISRNDEPLFLPDGTEPNVDDIFEGIENDDIPNEPVAPSNSTQRGKATQNKQSQRELRSSPPPAFGDEDADKDKPKKKARPQLLNELLLIKEERGFPALIRDTKDFKLRGKGHEQEDLNRLLSRYQFWIQRLHPKAQFSDSVNRIEKLCKTRLMHSHMTSWRDEALGITHENEDDEDEGAPMDPKRDASALVSEPDPLSDTAAAHTSSPGPPTRPPSSPGVSSGPSDFPDDDEINALMQQEVEAQSKPAAGLRPTMDDDFMDEDEWLMDQPDVPTASTSKTNNNEEDMFGDDDVDMDAWDQVEQQTQAKPQSSPPKSTGKPRSNANGAPLFLDSDDDLEDLYAS</sequence>
<dbReference type="GO" id="GO:0000076">
    <property type="term" value="P:DNA replication checkpoint signaling"/>
    <property type="evidence" value="ECO:0007669"/>
    <property type="project" value="UniProtKB-UniRule"/>
</dbReference>
<dbReference type="GO" id="GO:0031297">
    <property type="term" value="P:replication fork processing"/>
    <property type="evidence" value="ECO:0007669"/>
    <property type="project" value="UniProtKB-UniRule"/>
</dbReference>
<keyword evidence="3 6" id="KW-0227">DNA damage</keyword>
<dbReference type="OrthoDB" id="437078at2759"/>
<dbReference type="AlphaFoldDB" id="A0A0D7BPR0"/>
<reference evidence="9 10" key="1">
    <citation type="journal article" date="2015" name="Fungal Genet. Biol.">
        <title>Evolution of novel wood decay mechanisms in Agaricales revealed by the genome sequences of Fistulina hepatica and Cylindrobasidium torrendii.</title>
        <authorList>
            <person name="Floudas D."/>
            <person name="Held B.W."/>
            <person name="Riley R."/>
            <person name="Nagy L.G."/>
            <person name="Koehler G."/>
            <person name="Ransdell A.S."/>
            <person name="Younus H."/>
            <person name="Chow J."/>
            <person name="Chiniquy J."/>
            <person name="Lipzen A."/>
            <person name="Tritt A."/>
            <person name="Sun H."/>
            <person name="Haridas S."/>
            <person name="LaButti K."/>
            <person name="Ohm R.A."/>
            <person name="Kues U."/>
            <person name="Blanchette R.A."/>
            <person name="Grigoriev I.V."/>
            <person name="Minto R.E."/>
            <person name="Hibbett D.S."/>
        </authorList>
    </citation>
    <scope>NUCLEOTIDE SEQUENCE [LARGE SCALE GENOMIC DNA]</scope>
    <source>
        <strain evidence="9 10">FP15055 ss-10</strain>
    </source>
</reference>
<evidence type="ECO:0000256" key="4">
    <source>
        <dbReference type="ARBA" id="ARBA00023242"/>
    </source>
</evidence>
<feature type="compositionally biased region" description="Acidic residues" evidence="7">
    <location>
        <begin position="347"/>
        <end position="358"/>
    </location>
</feature>
<dbReference type="Pfam" id="PF07962">
    <property type="entry name" value="Swi3"/>
    <property type="match status" value="1"/>
</dbReference>
<evidence type="ECO:0000256" key="5">
    <source>
        <dbReference type="ARBA" id="ARBA00023306"/>
    </source>
</evidence>
<dbReference type="Proteomes" id="UP000054007">
    <property type="component" value="Unassembled WGS sequence"/>
</dbReference>
<comment type="subcellular location">
    <subcellularLocation>
        <location evidence="1 6">Nucleus</location>
    </subcellularLocation>
</comment>
<feature type="compositionally biased region" description="Acidic residues" evidence="7">
    <location>
        <begin position="298"/>
        <end position="314"/>
    </location>
</feature>
<organism evidence="9 10">
    <name type="scientific">Cylindrobasidium torrendii FP15055 ss-10</name>
    <dbReference type="NCBI Taxonomy" id="1314674"/>
    <lineage>
        <taxon>Eukaryota</taxon>
        <taxon>Fungi</taxon>
        <taxon>Dikarya</taxon>
        <taxon>Basidiomycota</taxon>
        <taxon>Agaricomycotina</taxon>
        <taxon>Agaricomycetes</taxon>
        <taxon>Agaricomycetidae</taxon>
        <taxon>Agaricales</taxon>
        <taxon>Marasmiineae</taxon>
        <taxon>Physalacriaceae</taxon>
        <taxon>Cylindrobasidium</taxon>
    </lineage>
</organism>
<dbReference type="GO" id="GO:0043111">
    <property type="term" value="P:replication fork arrest"/>
    <property type="evidence" value="ECO:0007669"/>
    <property type="project" value="TreeGrafter"/>
</dbReference>
<gene>
    <name evidence="9" type="ORF">CYLTODRAFT_450110</name>
</gene>